<feature type="compositionally biased region" description="Basic and acidic residues" evidence="16">
    <location>
        <begin position="164"/>
        <end position="182"/>
    </location>
</feature>
<feature type="compositionally biased region" description="Basic and acidic residues" evidence="16">
    <location>
        <begin position="200"/>
        <end position="212"/>
    </location>
</feature>
<sequence>MLARRVLRSPIPINLSQRCVRAYASKAPPRAPPPPRSAPRNPPPPPVKPKTAAPPPGSIRATAQAAQATTENTTPPPAAVPVKPVAPPTPEAIPEIPVVSSSAPEHGAGRSATAASVEGGPIPSNAETSAEAATPPDAVPEPEAPRGPLPDLRHGIPSTFDFEFGGKKEEDAADLEESRQESPDLTENTATASGGAGGRIPEEREYTQKDFETSLDRRRRRLGRYLMLAVLAGGVGSAVYFARPIDETDEAAPSGLDPSSTSGWSPLSMYARVRARMGSQLGYYTEPSFPKLLPTVPESQRPPFTLVLSLEDLMIHTTWDRKNGYRTAKRPGIDYFIRYLSQYYELVLFTSVPISIADPVIKKLDPYHFIMWPLGREATKYEKGEYLKDLEYLNRDLSKTIIIDTHAPHVKNQPENAIVLPKWTGDPKDPHVKDLVALIPFLEYVATMGTDDVRKVLSSFADSSSIPTEFARREALARQEFESQLAVSRSRAPKHSLGSLFGSGLGIKADRAGGMVLGDGQSVAEGLAQGKMLSDQIREQGQKQYEALEKQIRENGKKWLEEEEAELKRMGEEQMREMKQGAFSWFGGGGKKE</sequence>
<evidence type="ECO:0000256" key="13">
    <source>
        <dbReference type="ARBA" id="ARBA00059797"/>
    </source>
</evidence>
<evidence type="ECO:0000256" key="1">
    <source>
        <dbReference type="ARBA" id="ARBA00004434"/>
    </source>
</evidence>
<comment type="subcellular location">
    <subcellularLocation>
        <location evidence="1 14">Mitochondrion inner membrane</location>
        <topology evidence="1 14">Single-pass membrane protein</topology>
    </subcellularLocation>
</comment>
<organism evidence="18 19">
    <name type="scientific">Cryoendolithus antarcticus</name>
    <dbReference type="NCBI Taxonomy" id="1507870"/>
    <lineage>
        <taxon>Eukaryota</taxon>
        <taxon>Fungi</taxon>
        <taxon>Dikarya</taxon>
        <taxon>Ascomycota</taxon>
        <taxon>Pezizomycotina</taxon>
        <taxon>Dothideomycetes</taxon>
        <taxon>Dothideomycetidae</taxon>
        <taxon>Cladosporiales</taxon>
        <taxon>Cladosporiaceae</taxon>
        <taxon>Cryoendolithus</taxon>
    </lineage>
</organism>
<keyword evidence="12" id="KW-0472">Membrane</keyword>
<evidence type="ECO:0000256" key="15">
    <source>
        <dbReference type="SAM" id="Coils"/>
    </source>
</evidence>
<dbReference type="PROSITE" id="PS50969">
    <property type="entry name" value="FCP1"/>
    <property type="match status" value="1"/>
</dbReference>
<dbReference type="InterPro" id="IPR023214">
    <property type="entry name" value="HAD_sf"/>
</dbReference>
<evidence type="ECO:0000256" key="8">
    <source>
        <dbReference type="ARBA" id="ARBA00022946"/>
    </source>
</evidence>
<dbReference type="FunCoup" id="A0A1V8TUH7">
    <property type="interactions" value="798"/>
</dbReference>
<feature type="compositionally biased region" description="Pro residues" evidence="16">
    <location>
        <begin position="29"/>
        <end position="57"/>
    </location>
</feature>
<dbReference type="InterPro" id="IPR036412">
    <property type="entry name" value="HAD-like_sf"/>
</dbReference>
<evidence type="ECO:0000313" key="18">
    <source>
        <dbReference type="EMBL" id="OQO14997.1"/>
    </source>
</evidence>
<feature type="compositionally biased region" description="Pro residues" evidence="16">
    <location>
        <begin position="74"/>
        <end position="91"/>
    </location>
</feature>
<dbReference type="GO" id="GO:0015031">
    <property type="term" value="P:protein transport"/>
    <property type="evidence" value="ECO:0007669"/>
    <property type="project" value="UniProtKB-KW"/>
</dbReference>
<keyword evidence="8 14" id="KW-0809">Transit peptide</keyword>
<keyword evidence="9" id="KW-1133">Transmembrane helix</keyword>
<keyword evidence="15" id="KW-0175">Coiled coil</keyword>
<dbReference type="Proteomes" id="UP000192596">
    <property type="component" value="Unassembled WGS sequence"/>
</dbReference>
<accession>A0A1V8TUH7</accession>
<evidence type="ECO:0000256" key="4">
    <source>
        <dbReference type="ARBA" id="ARBA00022448"/>
    </source>
</evidence>
<dbReference type="GO" id="GO:0005744">
    <property type="term" value="C:TIM23 mitochondrial import inner membrane translocase complex"/>
    <property type="evidence" value="ECO:0007669"/>
    <property type="project" value="UniProtKB-UniRule"/>
</dbReference>
<name>A0A1V8TUH7_9PEZI</name>
<evidence type="ECO:0000256" key="6">
    <source>
        <dbReference type="ARBA" id="ARBA00022792"/>
    </source>
</evidence>
<dbReference type="FunFam" id="3.40.50.1000:FF:000019">
    <property type="entry name" value="Mitochondrial import inner membrane translocase subunit TIM50"/>
    <property type="match status" value="1"/>
</dbReference>
<evidence type="ECO:0000256" key="9">
    <source>
        <dbReference type="ARBA" id="ARBA00022989"/>
    </source>
</evidence>
<protein>
    <recommendedName>
        <fullName evidence="3 14">Mitochondrial import inner membrane translocase subunit TIM50</fullName>
    </recommendedName>
</protein>
<feature type="coiled-coil region" evidence="15">
    <location>
        <begin position="538"/>
        <end position="580"/>
    </location>
</feature>
<dbReference type="SMART" id="SM00577">
    <property type="entry name" value="CPDc"/>
    <property type="match status" value="1"/>
</dbReference>
<evidence type="ECO:0000256" key="12">
    <source>
        <dbReference type="ARBA" id="ARBA00023136"/>
    </source>
</evidence>
<dbReference type="AlphaFoldDB" id="A0A1V8TUH7"/>
<comment type="subunit">
    <text evidence="14">Component of the TIM23 complex.</text>
</comment>
<feature type="region of interest" description="Disordered" evidence="16">
    <location>
        <begin position="22"/>
        <end position="212"/>
    </location>
</feature>
<dbReference type="InParanoid" id="A0A1V8TUH7"/>
<feature type="compositionally biased region" description="Polar residues" evidence="16">
    <location>
        <begin position="183"/>
        <end position="192"/>
    </location>
</feature>
<evidence type="ECO:0000256" key="5">
    <source>
        <dbReference type="ARBA" id="ARBA00022692"/>
    </source>
</evidence>
<evidence type="ECO:0000256" key="16">
    <source>
        <dbReference type="SAM" id="MobiDB-lite"/>
    </source>
</evidence>
<reference evidence="19" key="1">
    <citation type="submission" date="2017-03" db="EMBL/GenBank/DDBJ databases">
        <title>Genomes of endolithic fungi from Antarctica.</title>
        <authorList>
            <person name="Coleine C."/>
            <person name="Masonjones S."/>
            <person name="Stajich J.E."/>
        </authorList>
    </citation>
    <scope>NUCLEOTIDE SEQUENCE [LARGE SCALE GENOMIC DNA]</scope>
    <source>
        <strain evidence="19">CCFEE 5527</strain>
    </source>
</reference>
<keyword evidence="11 14" id="KW-0496">Mitochondrion</keyword>
<evidence type="ECO:0000256" key="3">
    <source>
        <dbReference type="ARBA" id="ARBA00020799"/>
    </source>
</evidence>
<proteinExistence type="inferred from homology"/>
<dbReference type="EMBL" id="NAJO01000001">
    <property type="protein sequence ID" value="OQO14997.1"/>
    <property type="molecule type" value="Genomic_DNA"/>
</dbReference>
<dbReference type="CDD" id="cd07521">
    <property type="entry name" value="HAD_FCP1-like"/>
    <property type="match status" value="1"/>
</dbReference>
<keyword evidence="19" id="KW-1185">Reference proteome</keyword>
<dbReference type="InterPro" id="IPR004274">
    <property type="entry name" value="FCP1_dom"/>
</dbReference>
<evidence type="ECO:0000259" key="17">
    <source>
        <dbReference type="PROSITE" id="PS50969"/>
    </source>
</evidence>
<keyword evidence="7 14" id="KW-0653">Protein transport</keyword>
<evidence type="ECO:0000256" key="7">
    <source>
        <dbReference type="ARBA" id="ARBA00022927"/>
    </source>
</evidence>
<feature type="domain" description="FCP1 homology" evidence="17">
    <location>
        <begin position="299"/>
        <end position="445"/>
    </location>
</feature>
<keyword evidence="10 14" id="KW-0811">Translocation</keyword>
<keyword evidence="6" id="KW-0999">Mitochondrion inner membrane</keyword>
<dbReference type="Gene3D" id="3.40.50.1000">
    <property type="entry name" value="HAD superfamily/HAD-like"/>
    <property type="match status" value="1"/>
</dbReference>
<comment type="similarity">
    <text evidence="2 14">Belongs to the TIM50 family.</text>
</comment>
<dbReference type="InterPro" id="IPR050365">
    <property type="entry name" value="TIM50"/>
</dbReference>
<keyword evidence="4 14" id="KW-0813">Transport</keyword>
<evidence type="ECO:0000256" key="2">
    <source>
        <dbReference type="ARBA" id="ARBA00006344"/>
    </source>
</evidence>
<keyword evidence="5" id="KW-0812">Transmembrane</keyword>
<evidence type="ECO:0000256" key="11">
    <source>
        <dbReference type="ARBA" id="ARBA00023128"/>
    </source>
</evidence>
<evidence type="ECO:0000256" key="10">
    <source>
        <dbReference type="ARBA" id="ARBA00023010"/>
    </source>
</evidence>
<evidence type="ECO:0000256" key="14">
    <source>
        <dbReference type="RuleBase" id="RU365079"/>
    </source>
</evidence>
<gene>
    <name evidence="18" type="ORF">B0A48_00379</name>
</gene>
<evidence type="ECO:0000313" key="19">
    <source>
        <dbReference type="Proteomes" id="UP000192596"/>
    </source>
</evidence>
<comment type="caution">
    <text evidence="18">The sequence shown here is derived from an EMBL/GenBank/DDBJ whole genome shotgun (WGS) entry which is preliminary data.</text>
</comment>
<dbReference type="OrthoDB" id="287041at2759"/>
<feature type="compositionally biased region" description="Low complexity" evidence="16">
    <location>
        <begin position="61"/>
        <end position="73"/>
    </location>
</feature>
<dbReference type="PANTHER" id="PTHR12210">
    <property type="entry name" value="DULLARD PROTEIN PHOSPHATASE"/>
    <property type="match status" value="1"/>
</dbReference>
<dbReference type="Pfam" id="PF03031">
    <property type="entry name" value="NIF"/>
    <property type="match status" value="1"/>
</dbReference>
<comment type="function">
    <text evidence="13">Essential component of the TIM23 complex, a complex that mediates the translocation of transit peptide-containing proteins across the mitochondrial inner membrane. Required to direct preproteins in transit and direct them to the channel protein TIM23, and possibly facilitates transfer of the translocating proteins from the TOM complex to the TIM23 complex.</text>
</comment>
<dbReference type="STRING" id="1507870.A0A1V8TUH7"/>
<dbReference type="SUPFAM" id="SSF56784">
    <property type="entry name" value="HAD-like"/>
    <property type="match status" value="1"/>
</dbReference>